<dbReference type="Proteomes" id="UP000004208">
    <property type="component" value="Unassembled WGS sequence"/>
</dbReference>
<dbReference type="eggNOG" id="ENOG5030N7B">
    <property type="taxonomic scope" value="Bacteria"/>
</dbReference>
<feature type="region of interest" description="Disordered" evidence="1">
    <location>
        <begin position="38"/>
        <end position="73"/>
    </location>
</feature>
<dbReference type="InterPro" id="IPR055797">
    <property type="entry name" value="DUF7373"/>
</dbReference>
<evidence type="ECO:0000259" key="4">
    <source>
        <dbReference type="Pfam" id="PF24092"/>
    </source>
</evidence>
<evidence type="ECO:0000259" key="3">
    <source>
        <dbReference type="Pfam" id="PF24088"/>
    </source>
</evidence>
<evidence type="ECO:0000256" key="1">
    <source>
        <dbReference type="SAM" id="MobiDB-lite"/>
    </source>
</evidence>
<evidence type="ECO:0000256" key="2">
    <source>
        <dbReference type="SAM" id="SignalP"/>
    </source>
</evidence>
<feature type="signal peptide" evidence="2">
    <location>
        <begin position="1"/>
        <end position="27"/>
    </location>
</feature>
<organism evidence="5 6">
    <name type="scientific">Corynebacterium genitalium ATCC 33030</name>
    <dbReference type="NCBI Taxonomy" id="585529"/>
    <lineage>
        <taxon>Bacteria</taxon>
        <taxon>Bacillati</taxon>
        <taxon>Actinomycetota</taxon>
        <taxon>Actinomycetes</taxon>
        <taxon>Mycobacteriales</taxon>
        <taxon>Corynebacteriaceae</taxon>
        <taxon>Corynebacterium</taxon>
    </lineage>
</organism>
<name>D7WAF1_9CORY</name>
<feature type="compositionally biased region" description="Low complexity" evidence="1">
    <location>
        <begin position="463"/>
        <end position="496"/>
    </location>
</feature>
<dbReference type="STRING" id="585529.HMPREF0291_10090"/>
<feature type="domain" description="DUF7373" evidence="4">
    <location>
        <begin position="316"/>
        <end position="412"/>
    </location>
</feature>
<evidence type="ECO:0000313" key="6">
    <source>
        <dbReference type="Proteomes" id="UP000004208"/>
    </source>
</evidence>
<proteinExistence type="predicted"/>
<dbReference type="EMBL" id="ACLJ02000001">
    <property type="protein sequence ID" value="EFK54832.1"/>
    <property type="molecule type" value="Genomic_DNA"/>
</dbReference>
<reference evidence="5" key="1">
    <citation type="submission" date="2010-06" db="EMBL/GenBank/DDBJ databases">
        <authorList>
            <person name="Muzny D."/>
            <person name="Qin X."/>
            <person name="Buhay C."/>
            <person name="Dugan-Rocha S."/>
            <person name="Ding Y."/>
            <person name="Chen G."/>
            <person name="Hawes A."/>
            <person name="Holder M."/>
            <person name="Jhangiani S."/>
            <person name="Johnson A."/>
            <person name="Khan Z."/>
            <person name="Li Z."/>
            <person name="Liu W."/>
            <person name="Liu X."/>
            <person name="Perez L."/>
            <person name="Shen H."/>
            <person name="Wang Q."/>
            <person name="Watt J."/>
            <person name="Xi L."/>
            <person name="Xin Y."/>
            <person name="Zhou J."/>
            <person name="Deng J."/>
            <person name="Jiang H."/>
            <person name="Liu Y."/>
            <person name="Qu J."/>
            <person name="Song X.-Z."/>
            <person name="Zhang L."/>
            <person name="Villasana D."/>
            <person name="Johnson A."/>
            <person name="Liu J."/>
            <person name="Liyanage D."/>
            <person name="Lorensuhewa L."/>
            <person name="Robinson T."/>
            <person name="Song A."/>
            <person name="Song B.-B."/>
            <person name="Dinh H."/>
            <person name="Thornton R."/>
            <person name="Coyle M."/>
            <person name="Francisco L."/>
            <person name="Jackson L."/>
            <person name="Javaid M."/>
            <person name="Korchina V."/>
            <person name="Kovar C."/>
            <person name="Mata R."/>
            <person name="Mathew T."/>
            <person name="Ngo R."/>
            <person name="Nguyen L."/>
            <person name="Nguyen N."/>
            <person name="Okwuonu G."/>
            <person name="Ongeri F."/>
            <person name="Pham C."/>
            <person name="Simmons D."/>
            <person name="Wilczek-Boney K."/>
            <person name="Hale W."/>
            <person name="Jakkamsetti A."/>
            <person name="Pham P."/>
            <person name="Ruth R."/>
            <person name="San Lucas F."/>
            <person name="Warren J."/>
            <person name="Zhang J."/>
            <person name="Zhao Z."/>
            <person name="Zhou C."/>
            <person name="Zhu D."/>
            <person name="Lee S."/>
            <person name="Bess C."/>
            <person name="Blankenburg K."/>
            <person name="Forbes L."/>
            <person name="Fu Q."/>
            <person name="Gubbala S."/>
            <person name="Hirani K."/>
            <person name="Jayaseelan J.C."/>
            <person name="Lara F."/>
            <person name="Munidasa M."/>
            <person name="Palculict T."/>
            <person name="Patil S."/>
            <person name="Pu L.-L."/>
            <person name="Saada N."/>
            <person name="Tang L."/>
            <person name="Weissenberger G."/>
            <person name="Zhu Y."/>
            <person name="Hemphill L."/>
            <person name="Shang Y."/>
            <person name="Youmans B."/>
            <person name="Ayvaz T."/>
            <person name="Ross M."/>
            <person name="Santibanez J."/>
            <person name="Aqrawi P."/>
            <person name="Gross S."/>
            <person name="Joshi V."/>
            <person name="Fowler G."/>
            <person name="Nazareth L."/>
            <person name="Reid J."/>
            <person name="Worley K."/>
            <person name="Petrosino J."/>
            <person name="Highlander S."/>
            <person name="Gibbs R."/>
        </authorList>
    </citation>
    <scope>NUCLEOTIDE SEQUENCE [LARGE SCALE GENOMIC DNA]</scope>
    <source>
        <strain evidence="5">ATCC 33030</strain>
    </source>
</reference>
<keyword evidence="2" id="KW-0732">Signal</keyword>
<feature type="domain" description="DUF7373" evidence="3">
    <location>
        <begin position="82"/>
        <end position="276"/>
    </location>
</feature>
<dbReference type="Pfam" id="PF24088">
    <property type="entry name" value="DUF7373"/>
    <property type="match status" value="1"/>
</dbReference>
<feature type="region of interest" description="Disordered" evidence="1">
    <location>
        <begin position="463"/>
        <end position="511"/>
    </location>
</feature>
<evidence type="ECO:0008006" key="7">
    <source>
        <dbReference type="Google" id="ProtNLM"/>
    </source>
</evidence>
<protein>
    <recommendedName>
        <fullName evidence="7">Tat pathway signal sequence domain protein</fullName>
    </recommendedName>
</protein>
<feature type="compositionally biased region" description="Low complexity" evidence="1">
    <location>
        <begin position="38"/>
        <end position="53"/>
    </location>
</feature>
<feature type="compositionally biased region" description="Basic and acidic residues" evidence="1">
    <location>
        <begin position="60"/>
        <end position="70"/>
    </location>
</feature>
<sequence>MKKGPSPVSRISTRVAAILTTVAAAGALTGCSVLEQFQQPEEQQASEEQATSEVPEEEKYDTGQYRKEPHPGWPETPVDMTSYSEGNQIGYQTLLPYEVDPERFTQGRMPVRYNTFGRISLVFPDAVNEATKPFEKNYISGYIHPASDEDGNQIAENYIWRFTDPTSAEGFANAIRDTYLAEGGINWEDDTTYPLEYIDIPGHPGAAGMKDEEGDQVHMVTTYNEFVIFANAMDNRDLDMAEEEKNQDLTWAVDYMSKFLTMQLPMMDDIETHKTEEGFGKHDKLQPMDPDNILKYVVMSPEGVEMNGPVPAHMNKRAMNGMFKATGEVSRLLDQADIEAMAIGESTLFRLANPQNAEMMLASFRALDSEDEPEKFDEPQGVPGTECYSTYEGSGKLHYCYLKYENYYAHISKFENTSANSEATIGNDPEEGANKVDPKTQLSQMVAAQYLMLRAAVAEAEGNADGAAESSAGNTAEKTAENSAENTAENNADSAAKTLSETTAETPAAES</sequence>
<evidence type="ECO:0000313" key="5">
    <source>
        <dbReference type="EMBL" id="EFK54832.1"/>
    </source>
</evidence>
<accession>D7WAF1</accession>
<dbReference type="PROSITE" id="PS51257">
    <property type="entry name" value="PROKAR_LIPOPROTEIN"/>
    <property type="match status" value="1"/>
</dbReference>
<dbReference type="AlphaFoldDB" id="D7WAF1"/>
<keyword evidence="6" id="KW-1185">Reference proteome</keyword>
<dbReference type="InterPro" id="IPR056463">
    <property type="entry name" value="DUF7373_C"/>
</dbReference>
<gene>
    <name evidence="5" type="ORF">HMPREF0291_10090</name>
</gene>
<dbReference type="Pfam" id="PF24092">
    <property type="entry name" value="DUF7373_C"/>
    <property type="match status" value="1"/>
</dbReference>
<feature type="chain" id="PRO_5038914297" description="Tat pathway signal sequence domain protein" evidence="2">
    <location>
        <begin position="28"/>
        <end position="511"/>
    </location>
</feature>
<comment type="caution">
    <text evidence="5">The sequence shown here is derived from an EMBL/GenBank/DDBJ whole genome shotgun (WGS) entry which is preliminary data.</text>
</comment>
<dbReference type="HOGENOM" id="CLU_519459_0_0_11"/>